<dbReference type="InterPro" id="IPR000771">
    <property type="entry name" value="FBA_II"/>
</dbReference>
<dbReference type="AlphaFoldDB" id="A0A6A7BY61"/>
<dbReference type="EC" id="4.1.2.13" evidence="3"/>
<keyword evidence="3" id="KW-0456">Lyase</keyword>
<comment type="similarity">
    <text evidence="3">Belongs to the class II fructose-bisphosphate aldolase family.</text>
</comment>
<keyword evidence="2 3" id="KW-0862">Zinc</keyword>
<feature type="active site" description="Proton donor" evidence="1">
    <location>
        <position position="80"/>
    </location>
</feature>
<accession>A0A6A7BY61</accession>
<feature type="binding site" evidence="2">
    <location>
        <position position="81"/>
    </location>
    <ligand>
        <name>Zn(2+)</name>
        <dbReference type="ChEBI" id="CHEBI:29105"/>
        <label>1</label>
        <note>catalytic</note>
    </ligand>
</feature>
<keyword evidence="3" id="KW-0324">Glycolysis</keyword>
<dbReference type="GO" id="GO:0008270">
    <property type="term" value="F:zinc ion binding"/>
    <property type="evidence" value="ECO:0007669"/>
    <property type="project" value="UniProtKB-UniRule"/>
</dbReference>
<evidence type="ECO:0000256" key="1">
    <source>
        <dbReference type="PIRSR" id="PIRSR001359-1"/>
    </source>
</evidence>
<dbReference type="PANTHER" id="PTHR30304:SF0">
    <property type="entry name" value="D-TAGATOSE-1,6-BISPHOSPHATE ALDOLASE SUBUNIT GATY-RELATED"/>
    <property type="match status" value="1"/>
</dbReference>
<evidence type="ECO:0000313" key="5">
    <source>
        <dbReference type="Proteomes" id="UP000799421"/>
    </source>
</evidence>
<gene>
    <name evidence="4" type="ORF">K470DRAFT_258129</name>
</gene>
<dbReference type="Proteomes" id="UP000799421">
    <property type="component" value="Unassembled WGS sequence"/>
</dbReference>
<dbReference type="SUPFAM" id="SSF51569">
    <property type="entry name" value="Aldolase"/>
    <property type="match status" value="1"/>
</dbReference>
<dbReference type="PANTHER" id="PTHR30304">
    <property type="entry name" value="D-TAGATOSE-1,6-BISPHOSPHATE ALDOLASE"/>
    <property type="match status" value="1"/>
</dbReference>
<dbReference type="Pfam" id="PF01116">
    <property type="entry name" value="F_bP_aldolase"/>
    <property type="match status" value="1"/>
</dbReference>
<comment type="function">
    <text evidence="3">Catalyzes the aldol condensation of dihydroxyacetone phosphate (DHAP or glycerone-phosphate) with glyceraldehyde 3-phosphate (G3P) to form fructose 1,6-bisphosphate (FBP) in gluconeogenesis and the reverse reaction in glycolysis.</text>
</comment>
<keyword evidence="2 3" id="KW-0479">Metal-binding</keyword>
<evidence type="ECO:0000256" key="2">
    <source>
        <dbReference type="PIRSR" id="PIRSR001359-3"/>
    </source>
</evidence>
<dbReference type="EMBL" id="MU005984">
    <property type="protein sequence ID" value="KAF2860160.1"/>
    <property type="molecule type" value="Genomic_DNA"/>
</dbReference>
<sequence length="287" mass="31413">MDQNRAIRMLRASSEGKYGILGVVSYNVETILGAIAAAESKKSPIQILLFPWAFQKFRILVDVAAQAARRASVPVTVHMDHAQDPDVVRAAAAYDAADGTPAFDSIMVDMSHYDKEENLARTRELVAVCRARGIATEAEPGRIEGGEDGVQSIDSAVMTTAEEVDDFVGTGIDFLAPSFGNVHGNYGGKIQLDFERLRTIRDKANGRVQLVLHGTNEFTPEIMDECVQNGMTRVNVNGLVLDKYYEFIRESAGRVPMTQLMEKGVSLIKESCEEWINHLGCSGKGSK</sequence>
<organism evidence="4 5">
    <name type="scientific">Piedraia hortae CBS 480.64</name>
    <dbReference type="NCBI Taxonomy" id="1314780"/>
    <lineage>
        <taxon>Eukaryota</taxon>
        <taxon>Fungi</taxon>
        <taxon>Dikarya</taxon>
        <taxon>Ascomycota</taxon>
        <taxon>Pezizomycotina</taxon>
        <taxon>Dothideomycetes</taxon>
        <taxon>Dothideomycetidae</taxon>
        <taxon>Capnodiales</taxon>
        <taxon>Piedraiaceae</taxon>
        <taxon>Piedraia</taxon>
    </lineage>
</organism>
<dbReference type="GO" id="GO:0004332">
    <property type="term" value="F:fructose-bisphosphate aldolase activity"/>
    <property type="evidence" value="ECO:0007669"/>
    <property type="project" value="UniProtKB-EC"/>
</dbReference>
<evidence type="ECO:0000256" key="3">
    <source>
        <dbReference type="RuleBase" id="RU366023"/>
    </source>
</evidence>
<comment type="catalytic activity">
    <reaction evidence="3">
        <text>beta-D-fructose 1,6-bisphosphate = D-glyceraldehyde 3-phosphate + dihydroxyacetone phosphate</text>
        <dbReference type="Rhea" id="RHEA:14729"/>
        <dbReference type="ChEBI" id="CHEBI:32966"/>
        <dbReference type="ChEBI" id="CHEBI:57642"/>
        <dbReference type="ChEBI" id="CHEBI:59776"/>
        <dbReference type="EC" id="4.1.2.13"/>
    </reaction>
</comment>
<protein>
    <recommendedName>
        <fullName evidence="3">Fructose-bisphosphate aldolase</fullName>
        <shortName evidence="3">FBP aldolase</shortName>
        <ecNumber evidence="3">4.1.2.13</ecNumber>
    </recommendedName>
</protein>
<feature type="binding site" evidence="2">
    <location>
        <position position="183"/>
    </location>
    <ligand>
        <name>Zn(2+)</name>
        <dbReference type="ChEBI" id="CHEBI:29105"/>
        <label>1</label>
        <note>catalytic</note>
    </ligand>
</feature>
<dbReference type="OrthoDB" id="2558351at2759"/>
<name>A0A6A7BY61_9PEZI</name>
<evidence type="ECO:0000313" key="4">
    <source>
        <dbReference type="EMBL" id="KAF2860160.1"/>
    </source>
</evidence>
<dbReference type="InterPro" id="IPR013785">
    <property type="entry name" value="Aldolase_TIM"/>
</dbReference>
<feature type="binding site" evidence="2">
    <location>
        <position position="139"/>
    </location>
    <ligand>
        <name>Zn(2+)</name>
        <dbReference type="ChEBI" id="CHEBI:29105"/>
        <label>2</label>
    </ligand>
</feature>
<dbReference type="InterPro" id="IPR050246">
    <property type="entry name" value="Class_II_FBP_aldolase"/>
</dbReference>
<proteinExistence type="inferred from homology"/>
<feature type="binding site" evidence="2">
    <location>
        <position position="213"/>
    </location>
    <ligand>
        <name>Zn(2+)</name>
        <dbReference type="ChEBI" id="CHEBI:29105"/>
        <label>1</label>
        <note>catalytic</note>
    </ligand>
</feature>
<keyword evidence="5" id="KW-1185">Reference proteome</keyword>
<dbReference type="Gene3D" id="3.20.20.70">
    <property type="entry name" value="Aldolase class I"/>
    <property type="match status" value="1"/>
</dbReference>
<dbReference type="PIRSF" id="PIRSF001359">
    <property type="entry name" value="F_bP_aldolase_II"/>
    <property type="match status" value="1"/>
</dbReference>
<reference evidence="4" key="1">
    <citation type="journal article" date="2020" name="Stud. Mycol.">
        <title>101 Dothideomycetes genomes: a test case for predicting lifestyles and emergence of pathogens.</title>
        <authorList>
            <person name="Haridas S."/>
            <person name="Albert R."/>
            <person name="Binder M."/>
            <person name="Bloem J."/>
            <person name="Labutti K."/>
            <person name="Salamov A."/>
            <person name="Andreopoulos B."/>
            <person name="Baker S."/>
            <person name="Barry K."/>
            <person name="Bills G."/>
            <person name="Bluhm B."/>
            <person name="Cannon C."/>
            <person name="Castanera R."/>
            <person name="Culley D."/>
            <person name="Daum C."/>
            <person name="Ezra D."/>
            <person name="Gonzalez J."/>
            <person name="Henrissat B."/>
            <person name="Kuo A."/>
            <person name="Liang C."/>
            <person name="Lipzen A."/>
            <person name="Lutzoni F."/>
            <person name="Magnuson J."/>
            <person name="Mondo S."/>
            <person name="Nolan M."/>
            <person name="Ohm R."/>
            <person name="Pangilinan J."/>
            <person name="Park H.-J."/>
            <person name="Ramirez L."/>
            <person name="Alfaro M."/>
            <person name="Sun H."/>
            <person name="Tritt A."/>
            <person name="Yoshinaga Y."/>
            <person name="Zwiers L.-H."/>
            <person name="Turgeon B."/>
            <person name="Goodwin S."/>
            <person name="Spatafora J."/>
            <person name="Crous P."/>
            <person name="Grigoriev I."/>
        </authorList>
    </citation>
    <scope>NUCLEOTIDE SEQUENCE</scope>
    <source>
        <strain evidence="4">CBS 480.64</strain>
    </source>
</reference>
<dbReference type="UniPathway" id="UPA00109">
    <property type="reaction ID" value="UER00183"/>
</dbReference>
<feature type="binding site" evidence="2">
    <location>
        <position position="109"/>
    </location>
    <ligand>
        <name>Zn(2+)</name>
        <dbReference type="ChEBI" id="CHEBI:29105"/>
        <label>2</label>
    </ligand>
</feature>
<comment type="cofactor">
    <cofactor evidence="2 3">
        <name>Zn(2+)</name>
        <dbReference type="ChEBI" id="CHEBI:29105"/>
    </cofactor>
    <text evidence="2 3">Binds 2 Zn(2+) ions per subunit. One is catalytic and the other provides a structural contribution.</text>
</comment>
<dbReference type="GO" id="GO:0006096">
    <property type="term" value="P:glycolytic process"/>
    <property type="evidence" value="ECO:0007669"/>
    <property type="project" value="UniProtKB-UniPathway"/>
</dbReference>
<comment type="pathway">
    <text evidence="3">Carbohydrate degradation; glycolysis; D-glyceraldehyde 3-phosphate and glycerone phosphate from D-glucose: step 4/4.</text>
</comment>